<dbReference type="PANTHER" id="PTHR33104:SF2">
    <property type="entry name" value="CXC3 LIKE CYSTEINE CLUSTER DOMAIN-CONTAINING PROTEIN"/>
    <property type="match status" value="1"/>
</dbReference>
<proteinExistence type="predicted"/>
<feature type="region of interest" description="Disordered" evidence="1">
    <location>
        <begin position="845"/>
        <end position="871"/>
    </location>
</feature>
<evidence type="ECO:0000259" key="2">
    <source>
        <dbReference type="Pfam" id="PF18804"/>
    </source>
</evidence>
<dbReference type="PANTHER" id="PTHR33104">
    <property type="entry name" value="SI:DKEY-29D5.2"/>
    <property type="match status" value="1"/>
</dbReference>
<feature type="domain" description="CxC3 like cysteine cluster" evidence="2">
    <location>
        <begin position="242"/>
        <end position="348"/>
    </location>
</feature>
<dbReference type="Proteomes" id="UP000594262">
    <property type="component" value="Unplaced"/>
</dbReference>
<dbReference type="RefSeq" id="XP_066921283.1">
    <property type="nucleotide sequence ID" value="XM_067065182.1"/>
</dbReference>
<evidence type="ECO:0000313" key="3">
    <source>
        <dbReference type="EnsemblMetazoa" id="CLYHEMP007615.1"/>
    </source>
</evidence>
<dbReference type="CDD" id="cd19757">
    <property type="entry name" value="Bbox1"/>
    <property type="match status" value="1"/>
</dbReference>
<name>A0A7M5VD78_9CNID</name>
<dbReference type="Pfam" id="PF18758">
    <property type="entry name" value="KDZ"/>
    <property type="match status" value="1"/>
</dbReference>
<evidence type="ECO:0000256" key="1">
    <source>
        <dbReference type="SAM" id="MobiDB-lite"/>
    </source>
</evidence>
<protein>
    <recommendedName>
        <fullName evidence="2">CxC3 like cysteine cluster domain-containing protein</fullName>
    </recommendedName>
</protein>
<dbReference type="AlphaFoldDB" id="A0A7M5VD78"/>
<dbReference type="Pfam" id="PF18804">
    <property type="entry name" value="CxC3"/>
    <property type="match status" value="1"/>
</dbReference>
<dbReference type="OrthoDB" id="5985655at2759"/>
<evidence type="ECO:0000313" key="4">
    <source>
        <dbReference type="Proteomes" id="UP000594262"/>
    </source>
</evidence>
<dbReference type="EnsemblMetazoa" id="CLYHEMT007615.1">
    <property type="protein sequence ID" value="CLYHEMP007615.1"/>
    <property type="gene ID" value="CLYHEMG007615"/>
</dbReference>
<dbReference type="InterPro" id="IPR040521">
    <property type="entry name" value="KDZ"/>
</dbReference>
<feature type="compositionally biased region" description="Basic and acidic residues" evidence="1">
    <location>
        <begin position="845"/>
        <end position="859"/>
    </location>
</feature>
<dbReference type="InterPro" id="IPR040564">
    <property type="entry name" value="CxC3-like"/>
</dbReference>
<accession>A0A7M5VD78</accession>
<sequence length="900" mass="104351">MDTTDLDDAEKILTEYINSDSTSNSNILDETEAELLKFLAPSPARKKPRKKRFITYQYDCNGNRVYKEKNQSQTRRKKKKKEQAIEEETNGIELGLEIGAEIEITASGESTNKEFDNELEACTEALQDFLRTPSNNTRKKTWTQRMADTEEQWFDIREDLLSISIKRFCPIRCFRCSDSPPVVRCGACGYLCGDCDEDVHQHEPLHDRIAFIEGKVIPLSPCQVIEEGNLLTKTVRLIKLEYVKCCNCFQIQNVTTLTRIPQDETVVVIGLRGRFLLHKWSFSCQNCTFHQRALNLESGLWSGYWPTSPKTLNTVIEEDLLMFWDSFRKRMPGSSAKAFVDTLNDISITNGRDGSIYPQLLAHAFKEWCFLQHELDGKKGFNWMQCPSCEISQHSCHVDGNCKLYRFKSGGNRRRESYYKNFIVADDLVKDYLKVVYPSKKKHDVNDSDYVCGGKWTAAKNVGRKKGKLDETGLEVGTCRHRFAQTALNMKQGELYGYPLYIMKHHMLPRKVEFAWSDVMCKLWGFAKRIEPSIAEDLNPALSVMHAKGHSLECQMKWDGQWLEDTGRTTGEETEQFFSYIGRCSNTTKYQLPEGREETITELTMHWNWRKTISLPFQLTSQYIKNVRNLAVNKDDFEKICAQNNFVYSKTDVMALKDDLEASLPKSQKGTIEHKIEGLFFEKTYWKSVLKKVGDRSKRRSYIRRKITKVKDAMTKALREKAMIHAMEDCFNGKFPWKSIDEMSSNGISATEKRLIVDAFMRWRRCEEEKTILKKDMENFLKFNRNRVKVIRNEISSRNELNLADPLQIAEVNLLSMGLNFFEKQLFMGVEYFSKFEELEVFEPPQRHFSPDGESKYENTNESEDESEDDHCILYSTTDDESDVEEQLFVETSLGNIGLL</sequence>
<organism evidence="3 4">
    <name type="scientific">Clytia hemisphaerica</name>
    <dbReference type="NCBI Taxonomy" id="252671"/>
    <lineage>
        <taxon>Eukaryota</taxon>
        <taxon>Metazoa</taxon>
        <taxon>Cnidaria</taxon>
        <taxon>Hydrozoa</taxon>
        <taxon>Hydroidolina</taxon>
        <taxon>Leptothecata</taxon>
        <taxon>Obeliida</taxon>
        <taxon>Clytiidae</taxon>
        <taxon>Clytia</taxon>
    </lineage>
</organism>
<keyword evidence="4" id="KW-1185">Reference proteome</keyword>
<dbReference type="GeneID" id="136808637"/>
<reference evidence="3" key="1">
    <citation type="submission" date="2021-01" db="UniProtKB">
        <authorList>
            <consortium name="EnsemblMetazoa"/>
        </authorList>
    </citation>
    <scope>IDENTIFICATION</scope>
</reference>